<feature type="transmembrane region" description="Helical" evidence="5">
    <location>
        <begin position="273"/>
        <end position="289"/>
    </location>
</feature>
<dbReference type="AlphaFoldDB" id="A0A9E6XVS7"/>
<keyword evidence="2 5" id="KW-0812">Transmembrane</keyword>
<keyword evidence="3 5" id="KW-1133">Transmembrane helix</keyword>
<organism evidence="7 8">
    <name type="scientific">Capillimicrobium parvum</name>
    <dbReference type="NCBI Taxonomy" id="2884022"/>
    <lineage>
        <taxon>Bacteria</taxon>
        <taxon>Bacillati</taxon>
        <taxon>Actinomycetota</taxon>
        <taxon>Thermoleophilia</taxon>
        <taxon>Solirubrobacterales</taxon>
        <taxon>Capillimicrobiaceae</taxon>
        <taxon>Capillimicrobium</taxon>
    </lineage>
</organism>
<evidence type="ECO:0000256" key="2">
    <source>
        <dbReference type="ARBA" id="ARBA00022692"/>
    </source>
</evidence>
<accession>A0A9E6XVS7</accession>
<feature type="transmembrane region" description="Helical" evidence="5">
    <location>
        <begin position="102"/>
        <end position="120"/>
    </location>
</feature>
<evidence type="ECO:0000313" key="8">
    <source>
        <dbReference type="Proteomes" id="UP001162834"/>
    </source>
</evidence>
<feature type="transmembrane region" description="Helical" evidence="5">
    <location>
        <begin position="156"/>
        <end position="172"/>
    </location>
</feature>
<keyword evidence="8" id="KW-1185">Reference proteome</keyword>
<evidence type="ECO:0000256" key="1">
    <source>
        <dbReference type="ARBA" id="ARBA00004141"/>
    </source>
</evidence>
<evidence type="ECO:0000259" key="6">
    <source>
        <dbReference type="Pfam" id="PF13515"/>
    </source>
</evidence>
<gene>
    <name evidence="7" type="ORF">DSM104329_01067</name>
</gene>
<reference evidence="7" key="1">
    <citation type="journal article" date="2022" name="Int. J. Syst. Evol. Microbiol.">
        <title>Pseudomonas aegrilactucae sp. nov. and Pseudomonas morbosilactucae sp. nov., pathogens causing bacterial rot of lettuce in Japan.</title>
        <authorList>
            <person name="Sawada H."/>
            <person name="Fujikawa T."/>
            <person name="Satou M."/>
        </authorList>
    </citation>
    <scope>NUCLEOTIDE SEQUENCE</scope>
    <source>
        <strain evidence="7">0166_1</strain>
    </source>
</reference>
<evidence type="ECO:0000313" key="7">
    <source>
        <dbReference type="EMBL" id="UGS34686.1"/>
    </source>
</evidence>
<comment type="subcellular location">
    <subcellularLocation>
        <location evidence="1">Membrane</location>
        <topology evidence="1">Multi-pass membrane protein</topology>
    </subcellularLocation>
</comment>
<evidence type="ECO:0000256" key="3">
    <source>
        <dbReference type="ARBA" id="ARBA00022989"/>
    </source>
</evidence>
<dbReference type="KEGG" id="sbae:DSM104329_01067"/>
<feature type="transmembrane region" description="Helical" evidence="5">
    <location>
        <begin position="248"/>
        <end position="267"/>
    </location>
</feature>
<keyword evidence="4 5" id="KW-0472">Membrane</keyword>
<dbReference type="EMBL" id="CP087164">
    <property type="protein sequence ID" value="UGS34686.1"/>
    <property type="molecule type" value="Genomic_DNA"/>
</dbReference>
<dbReference type="Proteomes" id="UP001162834">
    <property type="component" value="Chromosome"/>
</dbReference>
<evidence type="ECO:0000256" key="5">
    <source>
        <dbReference type="SAM" id="Phobius"/>
    </source>
</evidence>
<dbReference type="GO" id="GO:0016020">
    <property type="term" value="C:membrane"/>
    <property type="evidence" value="ECO:0007669"/>
    <property type="project" value="UniProtKB-SubCell"/>
</dbReference>
<feature type="domain" description="Integral membrane bound transporter" evidence="6">
    <location>
        <begin position="214"/>
        <end position="337"/>
    </location>
</feature>
<feature type="transmembrane region" description="Helical" evidence="5">
    <location>
        <begin position="79"/>
        <end position="96"/>
    </location>
</feature>
<evidence type="ECO:0000256" key="4">
    <source>
        <dbReference type="ARBA" id="ARBA00023136"/>
    </source>
</evidence>
<dbReference type="InterPro" id="IPR049453">
    <property type="entry name" value="Memb_transporter_dom"/>
</dbReference>
<feature type="transmembrane region" description="Helical" evidence="5">
    <location>
        <begin position="127"/>
        <end position="144"/>
    </location>
</feature>
<feature type="transmembrane region" description="Helical" evidence="5">
    <location>
        <begin position="324"/>
        <end position="345"/>
    </location>
</feature>
<dbReference type="Pfam" id="PF13515">
    <property type="entry name" value="FUSC_2"/>
    <property type="match status" value="1"/>
</dbReference>
<protein>
    <recommendedName>
        <fullName evidence="6">Integral membrane bound transporter domain-containing protein</fullName>
    </recommendedName>
</protein>
<sequence>MIPLALSLDREAVRDTVREAFRVEERGIDWRSGAAGALAAVGPLAIGVAIDETVAGLTAAIAGLNTALCIPRAGLRARMFWGPLCAVAGVGSLALGDVANPHTWSLVLATLVWVGLWATLRAAGPAGALAGFATAAVLVVLGGIPAGPESLGQRMLWYVLGAGPALVLMVLARRGPAPPPDLARTVLRAVVAGVRGDADLRAHVARLSIAVAVATLLYRAIGLPHGYWVPLTVLAVMQPGEHATRVRAIQRAAGTLAGAALIVLITLVTDDRWALVACAAAAAFWLYALDERGYFWLVVMLTPTALLMLSLVDFQGADEGLERVANSALGIAIGLAISAVVREVATWRARRRGEKPAA</sequence>
<feature type="transmembrane region" description="Helical" evidence="5">
    <location>
        <begin position="294"/>
        <end position="312"/>
    </location>
</feature>
<proteinExistence type="predicted"/>
<name>A0A9E6XVS7_9ACTN</name>